<accession>A0A8A1LWI5</accession>
<dbReference type="Proteomes" id="UP000663419">
    <property type="component" value="Chromosome 5"/>
</dbReference>
<evidence type="ECO:0000313" key="2">
    <source>
        <dbReference type="EMBL" id="QSS56307.1"/>
    </source>
</evidence>
<dbReference type="AlphaFoldDB" id="A0A8A1LWI5"/>
<proteinExistence type="predicted"/>
<protein>
    <submittedName>
        <fullName evidence="2">Uncharacterized protein</fullName>
    </submittedName>
</protein>
<keyword evidence="1" id="KW-0812">Transmembrane</keyword>
<gene>
    <name evidence="2" type="ORF">I7I53_04485</name>
</gene>
<feature type="transmembrane region" description="Helical" evidence="1">
    <location>
        <begin position="6"/>
        <end position="31"/>
    </location>
</feature>
<keyword evidence="1" id="KW-0472">Membrane</keyword>
<sequence length="63" mass="7242">MNDIYQWYISMISVMISSNDISMISTMMISIDDINIMNNMTLHFRSVLPSCMFHEAPAIECCS</sequence>
<evidence type="ECO:0000256" key="1">
    <source>
        <dbReference type="SAM" id="Phobius"/>
    </source>
</evidence>
<dbReference type="VEuPathDB" id="FungiDB:I7I53_04485"/>
<dbReference type="EMBL" id="CP069106">
    <property type="protein sequence ID" value="QSS56307.1"/>
    <property type="molecule type" value="Genomic_DNA"/>
</dbReference>
<name>A0A8A1LWI5_AJEC8</name>
<keyword evidence="1" id="KW-1133">Transmembrane helix</keyword>
<evidence type="ECO:0000313" key="3">
    <source>
        <dbReference type="Proteomes" id="UP000663419"/>
    </source>
</evidence>
<organism evidence="2 3">
    <name type="scientific">Ajellomyces capsulatus (strain H88)</name>
    <name type="common">Darling's disease fungus</name>
    <name type="synonym">Histoplasma capsulatum</name>
    <dbReference type="NCBI Taxonomy" id="544711"/>
    <lineage>
        <taxon>Eukaryota</taxon>
        <taxon>Fungi</taxon>
        <taxon>Dikarya</taxon>
        <taxon>Ascomycota</taxon>
        <taxon>Pezizomycotina</taxon>
        <taxon>Eurotiomycetes</taxon>
        <taxon>Eurotiomycetidae</taxon>
        <taxon>Onygenales</taxon>
        <taxon>Ajellomycetaceae</taxon>
        <taxon>Histoplasma</taxon>
    </lineage>
</organism>
<reference evidence="2" key="1">
    <citation type="submission" date="2021-01" db="EMBL/GenBank/DDBJ databases">
        <title>Chromosome-level genome assembly of a human fungal pathogen reveals clustering of transcriptionally co-regulated genes.</title>
        <authorList>
            <person name="Voorhies M."/>
            <person name="Cohen S."/>
            <person name="Shea T.P."/>
            <person name="Petrus S."/>
            <person name="Munoz J.F."/>
            <person name="Poplawski S."/>
            <person name="Goldman W.E."/>
            <person name="Michael T."/>
            <person name="Cuomo C.A."/>
            <person name="Sil A."/>
            <person name="Beyhan S."/>
        </authorList>
    </citation>
    <scope>NUCLEOTIDE SEQUENCE</scope>
    <source>
        <strain evidence="2">H88</strain>
    </source>
</reference>